<keyword evidence="3 4" id="KW-0975">Bacterial flagellum</keyword>
<dbReference type="RefSeq" id="WP_316682855.1">
    <property type="nucleotide sequence ID" value="NZ_CATZLL010000024.1"/>
</dbReference>
<dbReference type="PANTHER" id="PTHR34653">
    <property type="match status" value="1"/>
</dbReference>
<evidence type="ECO:0000313" key="7">
    <source>
        <dbReference type="Proteomes" id="UP001189757"/>
    </source>
</evidence>
<reference evidence="6 7" key="1">
    <citation type="submission" date="2023-07" db="EMBL/GenBank/DDBJ databases">
        <authorList>
            <person name="Peeters C."/>
        </authorList>
    </citation>
    <scope>NUCLEOTIDE SEQUENCE [LARGE SCALE GENOMIC DNA]</scope>
    <source>
        <strain evidence="6 7">LMG 18101</strain>
    </source>
</reference>
<proteinExistence type="inferred from homology"/>
<evidence type="ECO:0000313" key="6">
    <source>
        <dbReference type="EMBL" id="CAJ0822599.1"/>
    </source>
</evidence>
<dbReference type="Proteomes" id="UP001189757">
    <property type="component" value="Unassembled WGS sequence"/>
</dbReference>
<keyword evidence="6" id="KW-0966">Cell projection</keyword>
<evidence type="ECO:0000256" key="1">
    <source>
        <dbReference type="ARBA" id="ARBA00004117"/>
    </source>
</evidence>
<dbReference type="NCBIfam" id="TIGR00205">
    <property type="entry name" value="fliE"/>
    <property type="match status" value="1"/>
</dbReference>
<dbReference type="PRINTS" id="PR01006">
    <property type="entry name" value="FLGHOOKFLIE"/>
</dbReference>
<name>A0ABM9KDB8_9RALS</name>
<comment type="caution">
    <text evidence="6">The sequence shown here is derived from an EMBL/GenBank/DDBJ whole genome shotgun (WGS) entry which is preliminary data.</text>
</comment>
<sequence>MTIAAQLDAVAGVASQAVNPTMPNVAEAAAAPSVRGDATASFGGMVSAGLEQVNQALLTSQQDMQNLAIGNVQSLHQVMVRMEESRIAFQLMLQVRNRVLESYQDIMRTQV</sequence>
<evidence type="ECO:0000256" key="5">
    <source>
        <dbReference type="NCBIfam" id="TIGR00205"/>
    </source>
</evidence>
<keyword evidence="6" id="KW-0969">Cilium</keyword>
<comment type="similarity">
    <text evidence="2 4">Belongs to the FliE family.</text>
</comment>
<accession>A0ABM9KDB8</accession>
<keyword evidence="7" id="KW-1185">Reference proteome</keyword>
<dbReference type="EMBL" id="CATZLL010000024">
    <property type="protein sequence ID" value="CAJ0822599.1"/>
    <property type="molecule type" value="Genomic_DNA"/>
</dbReference>
<keyword evidence="6" id="KW-0282">Flagellum</keyword>
<comment type="subcellular location">
    <subcellularLocation>
        <location evidence="1 4">Bacterial flagellum basal body</location>
    </subcellularLocation>
</comment>
<protein>
    <recommendedName>
        <fullName evidence="4 5">Flagellar hook-basal body complex protein FliE</fullName>
    </recommendedName>
</protein>
<organism evidence="6 7">
    <name type="scientific">Ralstonia flaminis</name>
    <dbReference type="NCBI Taxonomy" id="3058597"/>
    <lineage>
        <taxon>Bacteria</taxon>
        <taxon>Pseudomonadati</taxon>
        <taxon>Pseudomonadota</taxon>
        <taxon>Betaproteobacteria</taxon>
        <taxon>Burkholderiales</taxon>
        <taxon>Burkholderiaceae</taxon>
        <taxon>Ralstonia</taxon>
    </lineage>
</organism>
<evidence type="ECO:0000256" key="3">
    <source>
        <dbReference type="ARBA" id="ARBA00023143"/>
    </source>
</evidence>
<dbReference type="PANTHER" id="PTHR34653:SF1">
    <property type="entry name" value="FLAGELLAR HOOK-BASAL BODY COMPLEX PROTEIN FLIE"/>
    <property type="match status" value="1"/>
</dbReference>
<dbReference type="HAMAP" id="MF_00724">
    <property type="entry name" value="FliE"/>
    <property type="match status" value="1"/>
</dbReference>
<dbReference type="Pfam" id="PF02049">
    <property type="entry name" value="FliE"/>
    <property type="match status" value="1"/>
</dbReference>
<evidence type="ECO:0000256" key="4">
    <source>
        <dbReference type="HAMAP-Rule" id="MF_00724"/>
    </source>
</evidence>
<dbReference type="InterPro" id="IPR001624">
    <property type="entry name" value="FliE"/>
</dbReference>
<evidence type="ECO:0000256" key="2">
    <source>
        <dbReference type="ARBA" id="ARBA00009272"/>
    </source>
</evidence>
<gene>
    <name evidence="6" type="primary">fliE_4</name>
    <name evidence="4" type="synonym">fliE</name>
    <name evidence="6" type="ORF">LMG18101_05088</name>
</gene>